<organism evidence="10 11">
    <name type="scientific">Ciona intestinalis</name>
    <name type="common">Transparent sea squirt</name>
    <name type="synonym">Ascidia intestinalis</name>
    <dbReference type="NCBI Taxonomy" id="7719"/>
    <lineage>
        <taxon>Eukaryota</taxon>
        <taxon>Metazoa</taxon>
        <taxon>Chordata</taxon>
        <taxon>Tunicata</taxon>
        <taxon>Ascidiacea</taxon>
        <taxon>Phlebobranchia</taxon>
        <taxon>Cionidae</taxon>
        <taxon>Ciona</taxon>
    </lineage>
</organism>
<dbReference type="GO" id="GO:0005576">
    <property type="term" value="C:extracellular region"/>
    <property type="evidence" value="ECO:0007669"/>
    <property type="project" value="UniProtKB-SubCell"/>
</dbReference>
<dbReference type="RefSeq" id="XP_026689604.1">
    <property type="nucleotide sequence ID" value="XM_026833803.1"/>
</dbReference>
<accession>F6PVQ7</accession>
<feature type="disulfide bond" evidence="7">
    <location>
        <begin position="108"/>
        <end position="124"/>
    </location>
</feature>
<dbReference type="CDD" id="cd00125">
    <property type="entry name" value="PLA2c"/>
    <property type="match status" value="1"/>
</dbReference>
<dbReference type="PANTHER" id="PTHR11716:SF106">
    <property type="entry name" value="PHOSPHOLIPASE A2 A2-ACTITOXIN-UCS2A-LIKE"/>
    <property type="match status" value="1"/>
</dbReference>
<dbReference type="GO" id="GO:0005543">
    <property type="term" value="F:phospholipid binding"/>
    <property type="evidence" value="ECO:0000318"/>
    <property type="project" value="GO_Central"/>
</dbReference>
<dbReference type="EMBL" id="EAAA01001813">
    <property type="status" value="NOT_ANNOTATED_CDS"/>
    <property type="molecule type" value="Genomic_DNA"/>
</dbReference>
<proteinExistence type="inferred from homology"/>
<evidence type="ECO:0000256" key="3">
    <source>
        <dbReference type="ARBA" id="ARBA00022525"/>
    </source>
</evidence>
<evidence type="ECO:0000256" key="8">
    <source>
        <dbReference type="RuleBase" id="RU361236"/>
    </source>
</evidence>
<dbReference type="InterPro" id="IPR016090">
    <property type="entry name" value="PLA2-like_dom"/>
</dbReference>
<dbReference type="Gene3D" id="1.20.90.10">
    <property type="entry name" value="Phospholipase A2 domain"/>
    <property type="match status" value="1"/>
</dbReference>
<comment type="catalytic activity">
    <reaction evidence="8">
        <text>a 1,2-diacyl-sn-glycero-3-phosphocholine + H2O = a 1-acyl-sn-glycero-3-phosphocholine + a fatty acid + H(+)</text>
        <dbReference type="Rhea" id="RHEA:15801"/>
        <dbReference type="ChEBI" id="CHEBI:15377"/>
        <dbReference type="ChEBI" id="CHEBI:15378"/>
        <dbReference type="ChEBI" id="CHEBI:28868"/>
        <dbReference type="ChEBI" id="CHEBI:57643"/>
        <dbReference type="ChEBI" id="CHEBI:58168"/>
        <dbReference type="EC" id="3.1.1.4"/>
    </reaction>
</comment>
<feature type="binding site" evidence="6">
    <location>
        <position position="128"/>
    </location>
    <ligand>
        <name>Ca(2+)</name>
        <dbReference type="ChEBI" id="CHEBI:29108"/>
    </ligand>
</feature>
<dbReference type="GO" id="GO:0046471">
    <property type="term" value="P:phosphatidylglycerol metabolic process"/>
    <property type="evidence" value="ECO:0000318"/>
    <property type="project" value="GO_Central"/>
</dbReference>
<feature type="active site" evidence="5">
    <location>
        <position position="127"/>
    </location>
</feature>
<dbReference type="GO" id="GO:0005509">
    <property type="term" value="F:calcium ion binding"/>
    <property type="evidence" value="ECO:0000318"/>
    <property type="project" value="GO_Central"/>
</dbReference>
<keyword evidence="8" id="KW-0732">Signal</keyword>
<accession>A0A1W2WGZ7</accession>
<keyword evidence="6 8" id="KW-0106">Calcium</keyword>
<keyword evidence="3 8" id="KW-0964">Secreted</keyword>
<keyword evidence="11" id="KW-1185">Reference proteome</keyword>
<evidence type="ECO:0000256" key="7">
    <source>
        <dbReference type="PIRSR" id="PIRSR601211-3"/>
    </source>
</evidence>
<comment type="subcellular location">
    <subcellularLocation>
        <location evidence="1 8">Secreted</location>
    </subcellularLocation>
</comment>
<dbReference type="STRING" id="7719.ENSCINP00000013364"/>
<dbReference type="GO" id="GO:0046470">
    <property type="term" value="P:phosphatidylcholine metabolic process"/>
    <property type="evidence" value="ECO:0000318"/>
    <property type="project" value="GO_Central"/>
</dbReference>
<evidence type="ECO:0000256" key="4">
    <source>
        <dbReference type="ARBA" id="ARBA00023157"/>
    </source>
</evidence>
<dbReference type="Proteomes" id="UP000008144">
    <property type="component" value="Chromosome 3"/>
</dbReference>
<reference evidence="10" key="4">
    <citation type="submission" date="2025-09" db="UniProtKB">
        <authorList>
            <consortium name="Ensembl"/>
        </authorList>
    </citation>
    <scope>IDENTIFICATION</scope>
</reference>
<dbReference type="GO" id="GO:0047498">
    <property type="term" value="F:calcium-dependent phospholipase A2 activity"/>
    <property type="evidence" value="ECO:0000318"/>
    <property type="project" value="GO_Central"/>
</dbReference>
<dbReference type="InParanoid" id="F6PVQ7"/>
<evidence type="ECO:0000256" key="6">
    <source>
        <dbReference type="PIRSR" id="PIRSR601211-2"/>
    </source>
</evidence>
<feature type="domain" description="Phospholipase A2-like central" evidence="9">
    <location>
        <begin position="87"/>
        <end position="198"/>
    </location>
</feature>
<comment type="similarity">
    <text evidence="2">Belongs to the phospholipase A2 family. Group I subfamily. D49 sub-subfamily.</text>
</comment>
<dbReference type="InterPro" id="IPR033113">
    <property type="entry name" value="PLA2_histidine"/>
</dbReference>
<dbReference type="GeneID" id="100175981"/>
<feature type="disulfide bond" evidence="7">
    <location>
        <begin position="163"/>
        <end position="173"/>
    </location>
</feature>
<feature type="active site" evidence="5">
    <location>
        <position position="176"/>
    </location>
</feature>
<protein>
    <recommendedName>
        <fullName evidence="8">Phospholipase A2</fullName>
        <ecNumber evidence="8">3.1.1.4</ecNumber>
    </recommendedName>
</protein>
<keyword evidence="8" id="KW-0443">Lipid metabolism</keyword>
<dbReference type="PANTHER" id="PTHR11716">
    <property type="entry name" value="PHOSPHOLIPASE A2 FAMILY MEMBER"/>
    <property type="match status" value="1"/>
</dbReference>
<feature type="binding site" evidence="6">
    <location>
        <position position="109"/>
    </location>
    <ligand>
        <name>Ca(2+)</name>
        <dbReference type="ChEBI" id="CHEBI:29108"/>
    </ligand>
</feature>
<dbReference type="Ensembl" id="ENSCINT00000013364.3">
    <property type="protein sequence ID" value="ENSCINP00000013364.3"/>
    <property type="gene ID" value="ENSCING00000006512.3"/>
</dbReference>
<reference evidence="11" key="1">
    <citation type="journal article" date="2002" name="Science">
        <title>The draft genome of Ciona intestinalis: insights into chordate and vertebrate origins.</title>
        <authorList>
            <person name="Dehal P."/>
            <person name="Satou Y."/>
            <person name="Campbell R.K."/>
            <person name="Chapman J."/>
            <person name="Degnan B."/>
            <person name="De Tomaso A."/>
            <person name="Davidson B."/>
            <person name="Di Gregorio A."/>
            <person name="Gelpke M."/>
            <person name="Goodstein D.M."/>
            <person name="Harafuji N."/>
            <person name="Hastings K.E."/>
            <person name="Ho I."/>
            <person name="Hotta K."/>
            <person name="Huang W."/>
            <person name="Kawashima T."/>
            <person name="Lemaire P."/>
            <person name="Martinez D."/>
            <person name="Meinertzhagen I.A."/>
            <person name="Necula S."/>
            <person name="Nonaka M."/>
            <person name="Putnam N."/>
            <person name="Rash S."/>
            <person name="Saiga H."/>
            <person name="Satake M."/>
            <person name="Terry A."/>
            <person name="Yamada L."/>
            <person name="Wang H.G."/>
            <person name="Awazu S."/>
            <person name="Azumi K."/>
            <person name="Boore J."/>
            <person name="Branno M."/>
            <person name="Chin-Bow S."/>
            <person name="DeSantis R."/>
            <person name="Doyle S."/>
            <person name="Francino P."/>
            <person name="Keys D.N."/>
            <person name="Haga S."/>
            <person name="Hayashi H."/>
            <person name="Hino K."/>
            <person name="Imai K.S."/>
            <person name="Inaba K."/>
            <person name="Kano S."/>
            <person name="Kobayashi K."/>
            <person name="Kobayashi M."/>
            <person name="Lee B.I."/>
            <person name="Makabe K.W."/>
            <person name="Manohar C."/>
            <person name="Matassi G."/>
            <person name="Medina M."/>
            <person name="Mochizuki Y."/>
            <person name="Mount S."/>
            <person name="Morishita T."/>
            <person name="Miura S."/>
            <person name="Nakayama A."/>
            <person name="Nishizaka S."/>
            <person name="Nomoto H."/>
            <person name="Ohta F."/>
            <person name="Oishi K."/>
            <person name="Rigoutsos I."/>
            <person name="Sano M."/>
            <person name="Sasaki A."/>
            <person name="Sasakura Y."/>
            <person name="Shoguchi E."/>
            <person name="Shin-i T."/>
            <person name="Spagnuolo A."/>
            <person name="Stainier D."/>
            <person name="Suzuki M.M."/>
            <person name="Tassy O."/>
            <person name="Takatori N."/>
            <person name="Tokuoka M."/>
            <person name="Yagi K."/>
            <person name="Yoshizaki F."/>
            <person name="Wada S."/>
            <person name="Zhang C."/>
            <person name="Hyatt P.D."/>
            <person name="Larimer F."/>
            <person name="Detter C."/>
            <person name="Doggett N."/>
            <person name="Glavina T."/>
            <person name="Hawkins T."/>
            <person name="Richardson P."/>
            <person name="Lucas S."/>
            <person name="Kohara Y."/>
            <person name="Levine M."/>
            <person name="Satoh N."/>
            <person name="Rokhsar D.S."/>
        </authorList>
    </citation>
    <scope>NUCLEOTIDE SEQUENCE [LARGE SCALE GENOMIC DNA]</scope>
</reference>
<feature type="signal peptide" evidence="8">
    <location>
        <begin position="1"/>
        <end position="22"/>
    </location>
</feature>
<feature type="chain" id="PRO_5013982307" description="Phospholipase A2" evidence="8">
    <location>
        <begin position="23"/>
        <end position="201"/>
    </location>
</feature>
<feature type="disulfide bond" evidence="7">
    <location>
        <begin position="130"/>
        <end position="175"/>
    </location>
</feature>
<feature type="binding site" evidence="6">
    <location>
        <position position="111"/>
    </location>
    <ligand>
        <name>Ca(2+)</name>
        <dbReference type="ChEBI" id="CHEBI:29108"/>
    </ligand>
</feature>
<dbReference type="HOGENOM" id="CLU_1359999_0_0_1"/>
<dbReference type="SUPFAM" id="SSF48619">
    <property type="entry name" value="Phospholipase A2, PLA2"/>
    <property type="match status" value="1"/>
</dbReference>
<keyword evidence="8" id="KW-0378">Hydrolase</keyword>
<evidence type="ECO:0000256" key="2">
    <source>
        <dbReference type="ARBA" id="ARBA00007892"/>
    </source>
</evidence>
<dbReference type="GO" id="GO:0016042">
    <property type="term" value="P:lipid catabolic process"/>
    <property type="evidence" value="ECO:0007669"/>
    <property type="project" value="InterPro"/>
</dbReference>
<dbReference type="EC" id="3.1.1.4" evidence="8"/>
<dbReference type="PROSITE" id="PS00118">
    <property type="entry name" value="PA2_HIS"/>
    <property type="match status" value="1"/>
</dbReference>
<reference evidence="10" key="2">
    <citation type="journal article" date="2008" name="Genome Biol.">
        <title>Improved genome assembly and evidence-based global gene model set for the chordate Ciona intestinalis: new insight into intron and operon populations.</title>
        <authorList>
            <person name="Satou Y."/>
            <person name="Mineta K."/>
            <person name="Ogasawara M."/>
            <person name="Sasakura Y."/>
            <person name="Shoguchi E."/>
            <person name="Ueno K."/>
            <person name="Yamada L."/>
            <person name="Matsumoto J."/>
            <person name="Wasserscheid J."/>
            <person name="Dewar K."/>
            <person name="Wiley G.B."/>
            <person name="Macmil S.L."/>
            <person name="Roe B.A."/>
            <person name="Zeller R.W."/>
            <person name="Hastings K.E."/>
            <person name="Lemaire P."/>
            <person name="Lindquist E."/>
            <person name="Endo T."/>
            <person name="Hotta K."/>
            <person name="Inaba K."/>
        </authorList>
    </citation>
    <scope>NUCLEOTIDE SEQUENCE [LARGE SCALE GENOMIC DNA]</scope>
    <source>
        <strain evidence="10">wild type</strain>
    </source>
</reference>
<keyword evidence="4 7" id="KW-1015">Disulfide bond</keyword>
<evidence type="ECO:0000256" key="5">
    <source>
        <dbReference type="PIRSR" id="PIRSR601211-1"/>
    </source>
</evidence>
<keyword evidence="6" id="KW-0479">Metal-binding</keyword>
<dbReference type="AlphaFoldDB" id="F6PVQ7"/>
<dbReference type="GO" id="GO:0050482">
    <property type="term" value="P:arachidonate secretion"/>
    <property type="evidence" value="ECO:0007669"/>
    <property type="project" value="InterPro"/>
</dbReference>
<evidence type="ECO:0000313" key="10">
    <source>
        <dbReference type="Ensembl" id="ENSCINP00000013364.3"/>
    </source>
</evidence>
<feature type="disulfide bond" evidence="7">
    <location>
        <begin position="123"/>
        <end position="182"/>
    </location>
</feature>
<dbReference type="Pfam" id="PF00068">
    <property type="entry name" value="Phospholip_A2_1"/>
    <property type="match status" value="1"/>
</dbReference>
<dbReference type="InterPro" id="IPR001211">
    <property type="entry name" value="PLA2"/>
</dbReference>
<evidence type="ECO:0000313" key="11">
    <source>
        <dbReference type="Proteomes" id="UP000008144"/>
    </source>
</evidence>
<dbReference type="InterPro" id="IPR036444">
    <property type="entry name" value="PLipase_A2_dom_sf"/>
</dbReference>
<dbReference type="PRINTS" id="PR00389">
    <property type="entry name" value="PHPHLIPASEA2"/>
</dbReference>
<evidence type="ECO:0000256" key="1">
    <source>
        <dbReference type="ARBA" id="ARBA00004613"/>
    </source>
</evidence>
<reference evidence="10" key="3">
    <citation type="submission" date="2025-08" db="UniProtKB">
        <authorList>
            <consortium name="Ensembl"/>
        </authorList>
    </citation>
    <scope>IDENTIFICATION</scope>
</reference>
<sequence length="201" mass="22135">MSFLTPAFLCLVCSFVLTSAESRKVSLGIFPDVPGRNMDKMFSKDELEEMLETIEPAGSNELYDSIKYSTTATSLNLAKQIMCYQGKKWNLWNVLLVAAKYGKYGCWCGVGGKGTPVDGIDSCCKSHDLCFNAATKKWAPNYSSVQIYFHKYKMSCHQKSTACYGSGLSLALCECDKKISKCIHAAGNYCSGFAFGQTKNC</sequence>
<name>F6PVQ7_CIOIN</name>
<dbReference type="SMART" id="SM00085">
    <property type="entry name" value="PA2c"/>
    <property type="match status" value="1"/>
</dbReference>
<comment type="cofactor">
    <cofactor evidence="6">
        <name>Ca(2+)</name>
        <dbReference type="ChEBI" id="CHEBI:29108"/>
    </cofactor>
    <text evidence="6">Binds 1 Ca(2+) ion per subunit.</text>
</comment>
<evidence type="ECO:0000259" key="9">
    <source>
        <dbReference type="SMART" id="SM00085"/>
    </source>
</evidence>
<gene>
    <name evidence="10" type="primary">LOC100175981</name>
</gene>